<dbReference type="OrthoDB" id="2951834at2759"/>
<sequence length="363" mass="40397">MARSKRLAPTEELVEEASESCIREREATSAAHVGLQPPTKKRRIRSDILWDSLAKPPTDTSGSARAMRDPANASQLAALHDIGLPTPEASSLAEQEQLSKDVFPFLKLPAELRMDIYRCALCRDEPLLLDLASKDEKDGDAETPKPKKARNNAGVNVELLRTCSLVYKEARQIFYSENCFTLSIESSVATLAQLHQRSRSLIRSVTLAIPSHHDILDSFADMVRLGLRYCWGLRTFTIRLDVMLPDFDTLPAGHHGGIYANAFRILRWLPKGCKVILEGNVNESVKRVVAEEGRLLVELDEISYFRRQHQMSGRVSGSSFMPSQRDGKGMSNRTAEGGLAPDSGSSSAPERVYNTRSCRSMRI</sequence>
<keyword evidence="4" id="KW-1185">Reference proteome</keyword>
<dbReference type="PANTHER" id="PTHR42085:SF7">
    <property type="entry name" value="F-BOX DOMAIN-CONTAINING PROTEIN"/>
    <property type="match status" value="1"/>
</dbReference>
<dbReference type="AlphaFoldDB" id="A0A177CXX5"/>
<dbReference type="PANTHER" id="PTHR42085">
    <property type="entry name" value="F-BOX DOMAIN-CONTAINING PROTEIN"/>
    <property type="match status" value="1"/>
</dbReference>
<dbReference type="Pfam" id="PF24864">
    <property type="entry name" value="DUF7730"/>
    <property type="match status" value="1"/>
</dbReference>
<dbReference type="InterPro" id="IPR038883">
    <property type="entry name" value="AN11006-like"/>
</dbReference>
<evidence type="ECO:0000259" key="2">
    <source>
        <dbReference type="Pfam" id="PF24864"/>
    </source>
</evidence>
<organism evidence="3 4">
    <name type="scientific">Paraphaeosphaeria sporulosa</name>
    <dbReference type="NCBI Taxonomy" id="1460663"/>
    <lineage>
        <taxon>Eukaryota</taxon>
        <taxon>Fungi</taxon>
        <taxon>Dikarya</taxon>
        <taxon>Ascomycota</taxon>
        <taxon>Pezizomycotina</taxon>
        <taxon>Dothideomycetes</taxon>
        <taxon>Pleosporomycetidae</taxon>
        <taxon>Pleosporales</taxon>
        <taxon>Massarineae</taxon>
        <taxon>Didymosphaeriaceae</taxon>
        <taxon>Paraphaeosphaeria</taxon>
    </lineage>
</organism>
<feature type="compositionally biased region" description="Polar residues" evidence="1">
    <location>
        <begin position="343"/>
        <end position="363"/>
    </location>
</feature>
<dbReference type="RefSeq" id="XP_018042263.1">
    <property type="nucleotide sequence ID" value="XM_018177195.1"/>
</dbReference>
<protein>
    <recommendedName>
        <fullName evidence="2">DUF7730 domain-containing protein</fullName>
    </recommendedName>
</protein>
<dbReference type="GeneID" id="28760681"/>
<accession>A0A177CXX5</accession>
<feature type="domain" description="DUF7730" evidence="2">
    <location>
        <begin position="106"/>
        <end position="208"/>
    </location>
</feature>
<dbReference type="Proteomes" id="UP000077069">
    <property type="component" value="Unassembled WGS sequence"/>
</dbReference>
<evidence type="ECO:0000313" key="4">
    <source>
        <dbReference type="Proteomes" id="UP000077069"/>
    </source>
</evidence>
<proteinExistence type="predicted"/>
<evidence type="ECO:0000256" key="1">
    <source>
        <dbReference type="SAM" id="MobiDB-lite"/>
    </source>
</evidence>
<gene>
    <name evidence="3" type="ORF">CC84DRAFT_1159309</name>
</gene>
<feature type="compositionally biased region" description="Polar residues" evidence="1">
    <location>
        <begin position="313"/>
        <end position="322"/>
    </location>
</feature>
<feature type="region of interest" description="Disordered" evidence="1">
    <location>
        <begin position="313"/>
        <end position="363"/>
    </location>
</feature>
<reference evidence="3 4" key="1">
    <citation type="submission" date="2016-05" db="EMBL/GenBank/DDBJ databases">
        <title>Comparative analysis of secretome profiles of manganese(II)-oxidizing ascomycete fungi.</title>
        <authorList>
            <consortium name="DOE Joint Genome Institute"/>
            <person name="Zeiner C.A."/>
            <person name="Purvine S.O."/>
            <person name="Zink E.M."/>
            <person name="Wu S."/>
            <person name="Pasa-Tolic L."/>
            <person name="Chaput D.L."/>
            <person name="Haridas S."/>
            <person name="Grigoriev I.V."/>
            <person name="Santelli C.M."/>
            <person name="Hansel C.M."/>
        </authorList>
    </citation>
    <scope>NUCLEOTIDE SEQUENCE [LARGE SCALE GENOMIC DNA]</scope>
    <source>
        <strain evidence="3 4">AP3s5-JAC2a</strain>
    </source>
</reference>
<evidence type="ECO:0000313" key="3">
    <source>
        <dbReference type="EMBL" id="OAG11898.1"/>
    </source>
</evidence>
<feature type="region of interest" description="Disordered" evidence="1">
    <location>
        <begin position="1"/>
        <end position="40"/>
    </location>
</feature>
<dbReference type="InParanoid" id="A0A177CXX5"/>
<name>A0A177CXX5_9PLEO</name>
<dbReference type="STRING" id="1460663.A0A177CXX5"/>
<dbReference type="InterPro" id="IPR056632">
    <property type="entry name" value="DUF7730"/>
</dbReference>
<dbReference type="EMBL" id="KV441548">
    <property type="protein sequence ID" value="OAG11898.1"/>
    <property type="molecule type" value="Genomic_DNA"/>
</dbReference>